<organism evidence="2 3">
    <name type="scientific">Succinatimonas hippei (strain DSM 22608 / JCM 16073 / KCTC 15190 / YIT 12066)</name>
    <dbReference type="NCBI Taxonomy" id="762983"/>
    <lineage>
        <taxon>Bacteria</taxon>
        <taxon>Pseudomonadati</taxon>
        <taxon>Pseudomonadota</taxon>
        <taxon>Gammaproteobacteria</taxon>
        <taxon>Aeromonadales</taxon>
        <taxon>Succinivibrionaceae</taxon>
        <taxon>Succinatimonas</taxon>
    </lineage>
</organism>
<dbReference type="HOGENOM" id="CLU_1160614_0_0_6"/>
<protein>
    <recommendedName>
        <fullName evidence="4">Lipoprotein</fullName>
    </recommendedName>
</protein>
<comment type="caution">
    <text evidence="2">The sequence shown here is derived from an EMBL/GenBank/DDBJ whole genome shotgun (WGS) entry which is preliminary data.</text>
</comment>
<feature type="compositionally biased region" description="Basic and acidic residues" evidence="1">
    <location>
        <begin position="225"/>
        <end position="239"/>
    </location>
</feature>
<evidence type="ECO:0000313" key="2">
    <source>
        <dbReference type="EMBL" id="EFY06069.1"/>
    </source>
</evidence>
<dbReference type="RefSeq" id="WP_009144296.1">
    <property type="nucleotide sequence ID" value="NZ_GL831075.1"/>
</dbReference>
<dbReference type="AlphaFoldDB" id="E8LN08"/>
<evidence type="ECO:0000256" key="1">
    <source>
        <dbReference type="SAM" id="MobiDB-lite"/>
    </source>
</evidence>
<gene>
    <name evidence="2" type="ORF">HMPREF9444_02161</name>
</gene>
<dbReference type="Proteomes" id="UP000018458">
    <property type="component" value="Unassembled WGS sequence"/>
</dbReference>
<dbReference type="PROSITE" id="PS51257">
    <property type="entry name" value="PROKAR_LIPOPROTEIN"/>
    <property type="match status" value="1"/>
</dbReference>
<dbReference type="STRING" id="762983.HMPREF9444_02161"/>
<accession>E8LN08</accession>
<keyword evidence="3" id="KW-1185">Reference proteome</keyword>
<evidence type="ECO:0000313" key="3">
    <source>
        <dbReference type="Proteomes" id="UP000018458"/>
    </source>
</evidence>
<name>E8LN08_SUCHY</name>
<feature type="region of interest" description="Disordered" evidence="1">
    <location>
        <begin position="214"/>
        <end position="239"/>
    </location>
</feature>
<dbReference type="OrthoDB" id="10014822at2"/>
<proteinExistence type="predicted"/>
<sequence>MLKTKTQTVISVLFVCGMGILSGCSIQDETNENIKNKTENEEITQISDLEQTFIDDANLCVKGDISNLQSIIDRYKKSYRDQNYPEPYSLQKKNANRAFEKCAQKALRLGDSSAFNAMITRPGQAARISRGFYINGNLTEGAFWLQRVINIEGPENGYERAGRIFIQKKETLPIGAKLLEYSARLGSITARQSLYNLTNPSSYAFLQLTKAEEEQEKVSNNSEQNETKVDSGSSDKKNP</sequence>
<dbReference type="EMBL" id="AEVO01000156">
    <property type="protein sequence ID" value="EFY06069.1"/>
    <property type="molecule type" value="Genomic_DNA"/>
</dbReference>
<evidence type="ECO:0008006" key="4">
    <source>
        <dbReference type="Google" id="ProtNLM"/>
    </source>
</evidence>
<reference evidence="2 3" key="1">
    <citation type="submission" date="2011-01" db="EMBL/GenBank/DDBJ databases">
        <authorList>
            <person name="Weinstock G."/>
            <person name="Sodergren E."/>
            <person name="Clifton S."/>
            <person name="Fulton L."/>
            <person name="Fulton B."/>
            <person name="Courtney L."/>
            <person name="Fronick C."/>
            <person name="Harrison M."/>
            <person name="Strong C."/>
            <person name="Farmer C."/>
            <person name="Delahaunty K."/>
            <person name="Markovic C."/>
            <person name="Hall O."/>
            <person name="Minx P."/>
            <person name="Tomlinson C."/>
            <person name="Mitreva M."/>
            <person name="Hou S."/>
            <person name="Chen J."/>
            <person name="Wollam A."/>
            <person name="Pepin K.H."/>
            <person name="Johnson M."/>
            <person name="Bhonagiri V."/>
            <person name="Zhang X."/>
            <person name="Suruliraj S."/>
            <person name="Warren W."/>
            <person name="Chinwalla A."/>
            <person name="Mardis E.R."/>
            <person name="Wilson R.K."/>
        </authorList>
    </citation>
    <scope>NUCLEOTIDE SEQUENCE [LARGE SCALE GENOMIC DNA]</scope>
    <source>
        <strain evidence="3">DSM 22608 / JCM 16073 / KCTC 15190 / YIT 12066</strain>
    </source>
</reference>